<dbReference type="PANTHER" id="PTHR38471">
    <property type="entry name" value="FOUR HELIX BUNDLE PROTEIN"/>
    <property type="match status" value="1"/>
</dbReference>
<dbReference type="NCBIfam" id="TIGR02436">
    <property type="entry name" value="four helix bundle protein"/>
    <property type="match status" value="2"/>
</dbReference>
<sequence>MINLNSLVRRVLEDYWKFREINNDIEKIGIYLRKLAEDGLIWILKGTDICEVEKIVIEKFLNDYRAEQVYDNLEDIHYIQPLIDTTTNTPSPIKLPSDANITPIRNVKNFKGYKKAEELENKIYELCMTYPSFEKYHIVDQIKRSASSIKEQIASGEQHFIRNKFKHYSYAIGSAKETSAWLDISLNQSYISEYQFNELDRLVQETVSILTRTLVNLKAESSDIELPSPYTPDVRKFNAYQESIILVGKIYSLTKSKEFWDEKYIQKRLRQYASSCVANIAEGHQLYIPTKFRFFNSALEALNGLEVLLDTALSNGIISSENQRSIVEVGTLIKKVLLKTLKNISGEKR</sequence>
<comment type="caution">
    <text evidence="1">The sequence shown here is derived from an EMBL/GenBank/DDBJ whole genome shotgun (WGS) entry which is preliminary data.</text>
</comment>
<dbReference type="Gene3D" id="1.20.1440.60">
    <property type="entry name" value="23S rRNA-intervening sequence"/>
    <property type="match status" value="2"/>
</dbReference>
<dbReference type="PANTHER" id="PTHR38471:SF2">
    <property type="entry name" value="FOUR HELIX BUNDLE PROTEIN"/>
    <property type="match status" value="1"/>
</dbReference>
<evidence type="ECO:0000313" key="1">
    <source>
        <dbReference type="EMBL" id="PAD21308.1"/>
    </source>
</evidence>
<dbReference type="AlphaFoldDB" id="A0A268AB02"/>
<dbReference type="EMBL" id="NPBV01000016">
    <property type="protein sequence ID" value="PAD21308.1"/>
    <property type="molecule type" value="Genomic_DNA"/>
</dbReference>
<protein>
    <recommendedName>
        <fullName evidence="3">Four helix bundle protein</fullName>
    </recommendedName>
</protein>
<dbReference type="Proteomes" id="UP000216013">
    <property type="component" value="Unassembled WGS sequence"/>
</dbReference>
<evidence type="ECO:0000313" key="2">
    <source>
        <dbReference type="Proteomes" id="UP000216013"/>
    </source>
</evidence>
<organism evidence="1 2">
    <name type="scientific">Terribacillus saccharophilus</name>
    <dbReference type="NCBI Taxonomy" id="361277"/>
    <lineage>
        <taxon>Bacteria</taxon>
        <taxon>Bacillati</taxon>
        <taxon>Bacillota</taxon>
        <taxon>Bacilli</taxon>
        <taxon>Bacillales</taxon>
        <taxon>Bacillaceae</taxon>
        <taxon>Terribacillus</taxon>
    </lineage>
</organism>
<evidence type="ECO:0008006" key="3">
    <source>
        <dbReference type="Google" id="ProtNLM"/>
    </source>
</evidence>
<dbReference type="Pfam" id="PF05635">
    <property type="entry name" value="23S_rRNA_IVP"/>
    <property type="match status" value="2"/>
</dbReference>
<accession>A0A268AB02</accession>
<dbReference type="InterPro" id="IPR036583">
    <property type="entry name" value="23S_rRNA_IVS_sf"/>
</dbReference>
<proteinExistence type="predicted"/>
<reference evidence="1 2" key="1">
    <citation type="submission" date="2017-07" db="EMBL/GenBank/DDBJ databases">
        <title>Isolation and whole genome analysis of endospore-forming bacteria from heroin.</title>
        <authorList>
            <person name="Kalinowski J."/>
            <person name="Ahrens B."/>
            <person name="Al-Dilaimi A."/>
            <person name="Winkler A."/>
            <person name="Wibberg D."/>
            <person name="Schleenbecker U."/>
            <person name="Ruckert C."/>
            <person name="Wolfel R."/>
            <person name="Grass G."/>
        </authorList>
    </citation>
    <scope>NUCLEOTIDE SEQUENCE [LARGE SCALE GENOMIC DNA]</scope>
    <source>
        <strain evidence="1 2">7528</strain>
    </source>
</reference>
<dbReference type="SUPFAM" id="SSF158446">
    <property type="entry name" value="IVS-encoded protein-like"/>
    <property type="match status" value="2"/>
</dbReference>
<dbReference type="InterPro" id="IPR012657">
    <property type="entry name" value="23S_rRNA-intervening_sequence"/>
</dbReference>
<gene>
    <name evidence="1" type="ORF">CHH64_09400</name>
</gene>
<name>A0A268AB02_9BACI</name>